<name>A0AAN7T0U5_9EURO</name>
<evidence type="ECO:0000256" key="2">
    <source>
        <dbReference type="SAM" id="Phobius"/>
    </source>
</evidence>
<feature type="transmembrane region" description="Helical" evidence="2">
    <location>
        <begin position="108"/>
        <end position="129"/>
    </location>
</feature>
<dbReference type="GO" id="GO:0004721">
    <property type="term" value="F:phosphoprotein phosphatase activity"/>
    <property type="evidence" value="ECO:0007669"/>
    <property type="project" value="TreeGrafter"/>
</dbReference>
<organism evidence="3 4">
    <name type="scientific">Lithohypha guttulata</name>
    <dbReference type="NCBI Taxonomy" id="1690604"/>
    <lineage>
        <taxon>Eukaryota</taxon>
        <taxon>Fungi</taxon>
        <taxon>Dikarya</taxon>
        <taxon>Ascomycota</taxon>
        <taxon>Pezizomycotina</taxon>
        <taxon>Eurotiomycetes</taxon>
        <taxon>Chaetothyriomycetidae</taxon>
        <taxon>Chaetothyriales</taxon>
        <taxon>Trichomeriaceae</taxon>
        <taxon>Lithohypha</taxon>
    </lineage>
</organism>
<keyword evidence="2" id="KW-0812">Transmembrane</keyword>
<gene>
    <name evidence="3" type="primary">SPO7</name>
    <name evidence="3" type="ORF">LTR05_003889</name>
</gene>
<dbReference type="PANTHER" id="PTHR28249">
    <property type="entry name" value="SPORULATION-SPECIFIC PROTEIN SPO7"/>
    <property type="match status" value="1"/>
</dbReference>
<feature type="region of interest" description="Disordered" evidence="1">
    <location>
        <begin position="1"/>
        <end position="29"/>
    </location>
</feature>
<dbReference type="PANTHER" id="PTHR28249:SF1">
    <property type="entry name" value="SPORULATION-SPECIFIC PROTEIN SPO7"/>
    <property type="match status" value="1"/>
</dbReference>
<reference evidence="3 4" key="1">
    <citation type="submission" date="2023-08" db="EMBL/GenBank/DDBJ databases">
        <title>Black Yeasts Isolated from many extreme environments.</title>
        <authorList>
            <person name="Coleine C."/>
            <person name="Stajich J.E."/>
            <person name="Selbmann L."/>
        </authorList>
    </citation>
    <scope>NUCLEOTIDE SEQUENCE [LARGE SCALE GENOMIC DNA]</scope>
    <source>
        <strain evidence="3 4">CCFEE 5910</strain>
    </source>
</reference>
<proteinExistence type="predicted"/>
<dbReference type="GO" id="GO:0071595">
    <property type="term" value="C:Nem1-Spo7 phosphatase complex"/>
    <property type="evidence" value="ECO:0007669"/>
    <property type="project" value="TreeGrafter"/>
</dbReference>
<keyword evidence="2" id="KW-1133">Transmembrane helix</keyword>
<dbReference type="AlphaFoldDB" id="A0AAN7T0U5"/>
<protein>
    <submittedName>
        <fullName evidence="3">Nem1-Spo7 phosphatase regulatory subunit</fullName>
    </submittedName>
</protein>
<dbReference type="EMBL" id="JAVRRJ010000003">
    <property type="protein sequence ID" value="KAK5086721.1"/>
    <property type="molecule type" value="Genomic_DNA"/>
</dbReference>
<dbReference type="GO" id="GO:0006998">
    <property type="term" value="P:nuclear envelope organization"/>
    <property type="evidence" value="ECO:0007669"/>
    <property type="project" value="TreeGrafter"/>
</dbReference>
<feature type="compositionally biased region" description="Low complexity" evidence="1">
    <location>
        <begin position="417"/>
        <end position="447"/>
    </location>
</feature>
<sequence length="494" mass="54596">MATESSLNQIVKGASPSGTQVPAPTPLPPLAKASADTVDALINQDDDPIVPPPATRTARQWVPTIVSTSPAGHTDNLPSSPPQIYLNLLILESSLRAQYLSLLARRRLNTFFLALLLVWNITFSYFLFLRPREDGSGKLGGSPYWVVEASMRLGFIAGIVAALLIKATGQWETGVRWPRKWLSVTNRGLRGFNLRVVVVRRGLWKESISYVRALAPFGGIADGSGDWHLVETPPTPGEIEQGKTQGTIVEEDLCASGDHLLLLLLPKNFSSEFRENWETYRSEYWERENVRRAGLRKKVAAHKRNKAREVGGWKWWTGMWRVIPHASHRRKSGGDLEKHPQGHHHAGHNRSDSRAGHSRNNTMSEKEALAKASRRRSLMRDSSTHSRQSSRSSTPHYMLDGTIEVVPGSNKEHVRRGSSVSSSASVRRSLRSGTGSLRRGDSLLSPLTMTDEPGDGAPKEKKKRRSRPGTPTVSSTESMTGDAKAKLEQDSNPA</sequence>
<dbReference type="Pfam" id="PF03907">
    <property type="entry name" value="Spo7"/>
    <property type="match status" value="1"/>
</dbReference>
<dbReference type="GO" id="GO:0019888">
    <property type="term" value="F:protein phosphatase regulator activity"/>
    <property type="evidence" value="ECO:0007669"/>
    <property type="project" value="InterPro"/>
</dbReference>
<keyword evidence="4" id="KW-1185">Reference proteome</keyword>
<evidence type="ECO:0000313" key="4">
    <source>
        <dbReference type="Proteomes" id="UP001309876"/>
    </source>
</evidence>
<comment type="caution">
    <text evidence="3">The sequence shown here is derived from an EMBL/GenBank/DDBJ whole genome shotgun (WGS) entry which is preliminary data.</text>
</comment>
<feature type="region of interest" description="Disordered" evidence="1">
    <location>
        <begin position="328"/>
        <end position="494"/>
    </location>
</feature>
<accession>A0AAN7T0U5</accession>
<feature type="compositionally biased region" description="Low complexity" evidence="1">
    <location>
        <begin position="385"/>
        <end position="394"/>
    </location>
</feature>
<keyword evidence="2" id="KW-0472">Membrane</keyword>
<feature type="compositionally biased region" description="Polar residues" evidence="1">
    <location>
        <begin position="469"/>
        <end position="479"/>
    </location>
</feature>
<dbReference type="Proteomes" id="UP001309876">
    <property type="component" value="Unassembled WGS sequence"/>
</dbReference>
<evidence type="ECO:0000313" key="3">
    <source>
        <dbReference type="EMBL" id="KAK5086721.1"/>
    </source>
</evidence>
<evidence type="ECO:0000256" key="1">
    <source>
        <dbReference type="SAM" id="MobiDB-lite"/>
    </source>
</evidence>
<feature type="compositionally biased region" description="Basic and acidic residues" evidence="1">
    <location>
        <begin position="483"/>
        <end position="494"/>
    </location>
</feature>
<dbReference type="InterPro" id="IPR005605">
    <property type="entry name" value="Spo7"/>
</dbReference>